<gene>
    <name evidence="1" type="ORF">V3H18_05870</name>
</gene>
<reference evidence="1 2" key="1">
    <citation type="submission" date="2024-02" db="EMBL/GenBank/DDBJ databases">
        <authorList>
            <person name="Grouzdev D."/>
        </authorList>
    </citation>
    <scope>NUCLEOTIDE SEQUENCE [LARGE SCALE GENOMIC DNA]</scope>
    <source>
        <strain evidence="1 2">9N</strain>
    </source>
</reference>
<dbReference type="EMBL" id="JAZHYN010000012">
    <property type="protein sequence ID" value="MEF3366060.1"/>
    <property type="molecule type" value="Genomic_DNA"/>
</dbReference>
<dbReference type="RefSeq" id="WP_332081029.1">
    <property type="nucleotide sequence ID" value="NZ_JAZHYN010000012.1"/>
</dbReference>
<evidence type="ECO:0000313" key="1">
    <source>
        <dbReference type="EMBL" id="MEF3366060.1"/>
    </source>
</evidence>
<dbReference type="Proteomes" id="UP001350748">
    <property type="component" value="Unassembled WGS sequence"/>
</dbReference>
<accession>A0ABU7XF98</accession>
<keyword evidence="2" id="KW-1185">Reference proteome</keyword>
<organism evidence="1 2">
    <name type="scientific">Methylocystis borbori</name>
    <dbReference type="NCBI Taxonomy" id="3118750"/>
    <lineage>
        <taxon>Bacteria</taxon>
        <taxon>Pseudomonadati</taxon>
        <taxon>Pseudomonadota</taxon>
        <taxon>Alphaproteobacteria</taxon>
        <taxon>Hyphomicrobiales</taxon>
        <taxon>Methylocystaceae</taxon>
        <taxon>Methylocystis</taxon>
    </lineage>
</organism>
<sequence>MTKAEKYLGESRGVDGAVTSWFFGRHNGVAHVLKLDGELPATLVIPEDGAGDFDIAGATRIDIADFWKLSGIEAIQDELRAYRDAL</sequence>
<protein>
    <submittedName>
        <fullName evidence="1">Uncharacterized protein</fullName>
    </submittedName>
</protein>
<proteinExistence type="predicted"/>
<evidence type="ECO:0000313" key="2">
    <source>
        <dbReference type="Proteomes" id="UP001350748"/>
    </source>
</evidence>
<name>A0ABU7XF98_9HYPH</name>
<comment type="caution">
    <text evidence="1">The sequence shown here is derived from an EMBL/GenBank/DDBJ whole genome shotgun (WGS) entry which is preliminary data.</text>
</comment>